<feature type="repeat" description="WD" evidence="3">
    <location>
        <begin position="866"/>
        <end position="906"/>
    </location>
</feature>
<dbReference type="InterPro" id="IPR020472">
    <property type="entry name" value="WD40_PAC1"/>
</dbReference>
<feature type="repeat" description="WD" evidence="3">
    <location>
        <begin position="824"/>
        <end position="865"/>
    </location>
</feature>
<dbReference type="PRINTS" id="PR00320">
    <property type="entry name" value="GPROTEINBRPT"/>
</dbReference>
<feature type="repeat" description="WD" evidence="3">
    <location>
        <begin position="1075"/>
        <end position="1116"/>
    </location>
</feature>
<dbReference type="PROSITE" id="PS50082">
    <property type="entry name" value="WD_REPEATS_2"/>
    <property type="match status" value="13"/>
</dbReference>
<dbReference type="InterPro" id="IPR015943">
    <property type="entry name" value="WD40/YVTN_repeat-like_dom_sf"/>
</dbReference>
<evidence type="ECO:0000259" key="4">
    <source>
        <dbReference type="Pfam" id="PF00931"/>
    </source>
</evidence>
<evidence type="ECO:0000313" key="7">
    <source>
        <dbReference type="Proteomes" id="UP000637383"/>
    </source>
</evidence>
<feature type="repeat" description="WD" evidence="3">
    <location>
        <begin position="1033"/>
        <end position="1074"/>
    </location>
</feature>
<dbReference type="Pfam" id="PF26355">
    <property type="entry name" value="HTH_VMAP-M9"/>
    <property type="match status" value="1"/>
</dbReference>
<dbReference type="PRINTS" id="PR00364">
    <property type="entry name" value="DISEASERSIST"/>
</dbReference>
<feature type="repeat" description="WD" evidence="3">
    <location>
        <begin position="949"/>
        <end position="990"/>
    </location>
</feature>
<evidence type="ECO:0008006" key="8">
    <source>
        <dbReference type="Google" id="ProtNLM"/>
    </source>
</evidence>
<evidence type="ECO:0000259" key="5">
    <source>
        <dbReference type="Pfam" id="PF26355"/>
    </source>
</evidence>
<feature type="repeat" description="WD" evidence="3">
    <location>
        <begin position="656"/>
        <end position="697"/>
    </location>
</feature>
<feature type="repeat" description="WD" evidence="3">
    <location>
        <begin position="782"/>
        <end position="823"/>
    </location>
</feature>
<protein>
    <recommendedName>
        <fullName evidence="8">NB-ARC domain-containing protein</fullName>
    </recommendedName>
</protein>
<feature type="domain" description="NB-ARC" evidence="4">
    <location>
        <begin position="130"/>
        <end position="233"/>
    </location>
</feature>
<dbReference type="InterPro" id="IPR027417">
    <property type="entry name" value="P-loop_NTPase"/>
</dbReference>
<evidence type="ECO:0000256" key="2">
    <source>
        <dbReference type="ARBA" id="ARBA00022737"/>
    </source>
</evidence>
<dbReference type="Gene3D" id="2.130.10.10">
    <property type="entry name" value="YVTN repeat-like/Quinoprotein amine dehydrogenase"/>
    <property type="match status" value="6"/>
</dbReference>
<keyword evidence="2" id="KW-0677">Repeat</keyword>
<reference evidence="6 7" key="1">
    <citation type="journal article" date="2020" name="ISME J.">
        <title>Comparative genomics reveals insights into cyanobacterial evolution and habitat adaptation.</title>
        <authorList>
            <person name="Chen M.Y."/>
            <person name="Teng W.K."/>
            <person name="Zhao L."/>
            <person name="Hu C.X."/>
            <person name="Zhou Y.K."/>
            <person name="Han B.P."/>
            <person name="Song L.R."/>
            <person name="Shu W.S."/>
        </authorList>
    </citation>
    <scope>NUCLEOTIDE SEQUENCE [LARGE SCALE GENOMIC DNA]</scope>
    <source>
        <strain evidence="6 7">FACHB-159</strain>
    </source>
</reference>
<feature type="repeat" description="WD" evidence="3">
    <location>
        <begin position="991"/>
        <end position="1032"/>
    </location>
</feature>
<name>A0ABR8KNM1_9NOSO</name>
<dbReference type="SUPFAM" id="SSF52540">
    <property type="entry name" value="P-loop containing nucleoside triphosphate hydrolases"/>
    <property type="match status" value="1"/>
</dbReference>
<evidence type="ECO:0000313" key="6">
    <source>
        <dbReference type="EMBL" id="MBD2739478.1"/>
    </source>
</evidence>
<accession>A0ABR8KNM1</accession>
<dbReference type="SUPFAM" id="SSF51004">
    <property type="entry name" value="C-terminal (heme d1) domain of cytochrome cd1-nitrite reductase"/>
    <property type="match status" value="1"/>
</dbReference>
<dbReference type="InterPro" id="IPR002182">
    <property type="entry name" value="NB-ARC"/>
</dbReference>
<feature type="domain" description="vWA-MoxR associated protein N-terminal HTH" evidence="5">
    <location>
        <begin position="1"/>
        <end position="85"/>
    </location>
</feature>
<feature type="repeat" description="WD" evidence="3">
    <location>
        <begin position="614"/>
        <end position="655"/>
    </location>
</feature>
<dbReference type="Gene3D" id="3.40.50.300">
    <property type="entry name" value="P-loop containing nucleotide triphosphate hydrolases"/>
    <property type="match status" value="1"/>
</dbReference>
<dbReference type="SUPFAM" id="SSF141571">
    <property type="entry name" value="Pentapeptide repeat-like"/>
    <property type="match status" value="1"/>
</dbReference>
<dbReference type="RefSeq" id="WP_190959977.1">
    <property type="nucleotide sequence ID" value="NZ_JACJTU010000088.1"/>
</dbReference>
<feature type="repeat" description="WD" evidence="3">
    <location>
        <begin position="740"/>
        <end position="781"/>
    </location>
</feature>
<evidence type="ECO:0000256" key="3">
    <source>
        <dbReference type="PROSITE-ProRule" id="PRU00221"/>
    </source>
</evidence>
<feature type="repeat" description="WD" evidence="3">
    <location>
        <begin position="698"/>
        <end position="739"/>
    </location>
</feature>
<comment type="caution">
    <text evidence="6">The sequence shown here is derived from an EMBL/GenBank/DDBJ whole genome shotgun (WGS) entry which is preliminary data.</text>
</comment>
<dbReference type="Pfam" id="PF00931">
    <property type="entry name" value="NB-ARC"/>
    <property type="match status" value="1"/>
</dbReference>
<dbReference type="SMART" id="SM00320">
    <property type="entry name" value="WD40"/>
    <property type="match status" value="14"/>
</dbReference>
<organism evidence="6 7">
    <name type="scientific">Nostoc paludosum FACHB-159</name>
    <dbReference type="NCBI Taxonomy" id="2692908"/>
    <lineage>
        <taxon>Bacteria</taxon>
        <taxon>Bacillati</taxon>
        <taxon>Cyanobacteriota</taxon>
        <taxon>Cyanophyceae</taxon>
        <taxon>Nostocales</taxon>
        <taxon>Nostocaceae</taxon>
        <taxon>Nostoc</taxon>
    </lineage>
</organism>
<dbReference type="InterPro" id="IPR019775">
    <property type="entry name" value="WD40_repeat_CS"/>
</dbReference>
<gene>
    <name evidence="6" type="ORF">H6H03_37440</name>
</gene>
<feature type="repeat" description="WD" evidence="3">
    <location>
        <begin position="907"/>
        <end position="948"/>
    </location>
</feature>
<feature type="repeat" description="WD" evidence="3">
    <location>
        <begin position="1117"/>
        <end position="1158"/>
    </location>
</feature>
<dbReference type="PANTHER" id="PTHR22847:SF637">
    <property type="entry name" value="WD REPEAT DOMAIN 5B"/>
    <property type="match status" value="1"/>
</dbReference>
<keyword evidence="7" id="KW-1185">Reference proteome</keyword>
<dbReference type="PROSITE" id="PS00678">
    <property type="entry name" value="WD_REPEATS_1"/>
    <property type="match status" value="12"/>
</dbReference>
<keyword evidence="1 3" id="KW-0853">WD repeat</keyword>
<dbReference type="SUPFAM" id="SSF50978">
    <property type="entry name" value="WD40 repeat-like"/>
    <property type="match status" value="2"/>
</dbReference>
<dbReference type="Pfam" id="PF25173">
    <property type="entry name" value="Beta-prop_WDR3_1st"/>
    <property type="match status" value="2"/>
</dbReference>
<dbReference type="InterPro" id="IPR058651">
    <property type="entry name" value="HTH_VMAP-M9"/>
</dbReference>
<evidence type="ECO:0000256" key="1">
    <source>
        <dbReference type="ARBA" id="ARBA00022574"/>
    </source>
</evidence>
<dbReference type="EMBL" id="JACJTU010000088">
    <property type="protein sequence ID" value="MBD2739478.1"/>
    <property type="molecule type" value="Genomic_DNA"/>
</dbReference>
<dbReference type="Pfam" id="PF00400">
    <property type="entry name" value="WD40"/>
    <property type="match status" value="5"/>
</dbReference>
<dbReference type="InterPro" id="IPR001680">
    <property type="entry name" value="WD40_rpt"/>
</dbReference>
<proteinExistence type="predicted"/>
<dbReference type="CDD" id="cd00200">
    <property type="entry name" value="WD40"/>
    <property type="match status" value="2"/>
</dbReference>
<dbReference type="Proteomes" id="UP000637383">
    <property type="component" value="Unassembled WGS sequence"/>
</dbReference>
<dbReference type="InterPro" id="IPR036322">
    <property type="entry name" value="WD40_repeat_dom_sf"/>
</dbReference>
<dbReference type="PROSITE" id="PS50294">
    <property type="entry name" value="WD_REPEATS_REGION"/>
    <property type="match status" value="13"/>
</dbReference>
<dbReference type="InterPro" id="IPR011048">
    <property type="entry name" value="Haem_d1_sf"/>
</dbReference>
<dbReference type="PANTHER" id="PTHR22847">
    <property type="entry name" value="WD40 REPEAT PROTEIN"/>
    <property type="match status" value="1"/>
</dbReference>
<sequence length="1202" mass="133546">MNFEEALEVADEAVFIKVGKRLNQVEIAILKGSWQHQTYEQIASAACYSVAYIKQHVGPELWKLLSEALDEKVTKKNFQSALERRLRKSCQVNTAGETLENSIQNLKSKIPNRADWGEAIDVSVFYGRTAELNTLNQWLIEERCRLVALLGMGGIGKTSLAAKLAQQVEGEFDFLIWRSLYNAPPLFDLLANLIQFLSAGQVLEADCPNSIDGRISKLIDYLRQYRCLLILDNAETILQSGTIVGTYREGCEEYTQLIKQIGEVPHISCLVLTSREKPQDLARLEGKALPVRSLQLSGLDVVDGQKIFEIKGLCGSETELKAVVELYQGNVLALKIVATTILDVFNGNISHFLIHNTSVFGSIREILDQQFSRLSNLEKNIMYWLAVNREPVSLTELQSDILSLILPQQLLEALESLLRRSLVEKSSNLFTLQSVVMEYITNKFVQNIWTEIKTQNLDLFRSHTLIKATAKDYIRDIQMRLILKPVIDGLLTIFRNQQILENQLNKILFKLRETFSEEQNYACGNIINILCYLEINLSNYDFSHLTVRQADLRNVNLHNVNFNYAHLAQSLFAETFGGILSLAFSPNGKFLAIGDMNSEIRLYQVGDWKQLIIFRGHTDWVSAIAFNHDSTILASGSEDQTIKLWHVTTGQCLNTLQGHEQGIWSLVFTLDGKVLVSSSDDKTVKIWDVNTGQCLKTLLEHQNMVRAVVLSPNNKVLISGSVDKTLKLWDVSTGKCLRTLQEHNEGIWSVAISPNGRILASGSGDGAVKLWDIKTGECLMTLQGHCDWVMSLAFSQDGQILASGSWDRKVKLWNVSSGECLKTLLGHNSMIRAVMFSPDDQILATGSNDQTLKLWEVATSQCLKTMQGYGNGIWSIALSPDGQMLASSSDKTVKLWDINTGECFATLIGHSNEVKSVAWSPDGGIVASGSEDKTIKIWDIKTGKCQQTLPGHSNWIWAIAFSPDGRTLASGSHDHTVKLWDVETGQCLKTLHEQNHGVLSVTFSPDGLTLATGGHDHTVKMWEINTGKCLQTLPGHRGWVWSIAFSPDGQILSSGSGDHVVKLWEVKTGKCLKSLPGHTGWVRSLAFSPDGKILSSGSMDQTVKLWDVKTGECLETLQQPTQAVLSVTFSPEGHTLISSGEDETLKIWNILTGECIRSLRSKRLYEGMKLAGVTGLTEATLTTLKTLGAIETELHIGNNGRV</sequence>